<reference evidence="2" key="1">
    <citation type="submission" date="2023-08" db="EMBL/GenBank/DDBJ databases">
        <title>Draft sequence of the Babesia gibsoni genome.</title>
        <authorList>
            <person name="Yamagishi J.Y."/>
            <person name="Xuan X.X."/>
        </authorList>
    </citation>
    <scope>NUCLEOTIDE SEQUENCE</scope>
    <source>
        <strain evidence="2">Azabu</strain>
    </source>
</reference>
<dbReference type="PANTHER" id="PTHR22684:SF0">
    <property type="entry name" value="RIBOSOME QUALITY CONTROL COMPLEX SUBUNIT TCF25"/>
    <property type="match status" value="1"/>
</dbReference>
<feature type="region of interest" description="Disordered" evidence="1">
    <location>
        <begin position="1"/>
        <end position="31"/>
    </location>
</feature>
<dbReference type="Proteomes" id="UP001230268">
    <property type="component" value="Unassembled WGS sequence"/>
</dbReference>
<dbReference type="Pfam" id="PF04910">
    <property type="entry name" value="Tcf25"/>
    <property type="match status" value="1"/>
</dbReference>
<evidence type="ECO:0000313" key="2">
    <source>
        <dbReference type="EMBL" id="KAK1444048.1"/>
    </source>
</evidence>
<accession>A0AAD8PEV0</accession>
<feature type="compositionally biased region" description="Basic residues" evidence="1">
    <location>
        <begin position="1"/>
        <end position="10"/>
    </location>
</feature>
<feature type="region of interest" description="Disordered" evidence="1">
    <location>
        <begin position="50"/>
        <end position="108"/>
    </location>
</feature>
<dbReference type="PANTHER" id="PTHR22684">
    <property type="entry name" value="NULP1-RELATED"/>
    <property type="match status" value="1"/>
</dbReference>
<proteinExistence type="predicted"/>
<feature type="compositionally biased region" description="Acidic residues" evidence="1">
    <location>
        <begin position="52"/>
        <end position="71"/>
    </location>
</feature>
<evidence type="ECO:0000313" key="3">
    <source>
        <dbReference type="Proteomes" id="UP001230268"/>
    </source>
</evidence>
<evidence type="ECO:0008006" key="4">
    <source>
        <dbReference type="Google" id="ProtNLM"/>
    </source>
</evidence>
<dbReference type="InterPro" id="IPR006994">
    <property type="entry name" value="TCF25/Rqc1"/>
</dbReference>
<organism evidence="2 3">
    <name type="scientific">Babesia gibsoni</name>
    <dbReference type="NCBI Taxonomy" id="33632"/>
    <lineage>
        <taxon>Eukaryota</taxon>
        <taxon>Sar</taxon>
        <taxon>Alveolata</taxon>
        <taxon>Apicomplexa</taxon>
        <taxon>Aconoidasida</taxon>
        <taxon>Piroplasmida</taxon>
        <taxon>Babesiidae</taxon>
        <taxon>Babesia</taxon>
    </lineage>
</organism>
<comment type="caution">
    <text evidence="2">The sequence shown here is derived from an EMBL/GenBank/DDBJ whole genome shotgun (WGS) entry which is preliminary data.</text>
</comment>
<dbReference type="EMBL" id="JAVEPI010000002">
    <property type="protein sequence ID" value="KAK1444048.1"/>
    <property type="molecule type" value="Genomic_DNA"/>
</dbReference>
<evidence type="ECO:0000256" key="1">
    <source>
        <dbReference type="SAM" id="MobiDB-lite"/>
    </source>
</evidence>
<gene>
    <name evidence="2" type="ORF">BgAZ_209240</name>
</gene>
<sequence length="578" mass="66820">MSTRQIRRLKQALAETEEEDEESLPSASPVIVNSRATSRFERFKAVLYSSDSSDEDYDSGNSLDSEDDDSVENATEFTPSEPIARSSNGTKGHKAIRNKNKEESVSDSDSDIDALLAETRQQKYSSQYLEKVKFKRNFDFLRIDPRSFRLTGIPHRNNLKKKGAEGFHHSRNWLVPWTGPVAPERLTPHVLNQMKVTSHVDQDSKRELFTVETSKRYKEAESLCHDAINMQNTELLLQTYRANEQHVEILLRISCIQTLQGQHEEAFSLLVFAAKLLQLYIPLRFSPFRLNEQGYYNTWLPSTVKENLVVYRLLILYMISLERQGEWEVALAVCKLLLLMDFPRDGAHALLHIDMYMINNPGNKLHEFSMAYARELKLDVALHWLLPNLAFSLALDYYSKEESHFMSLPLSGSDFDDLQQFLLLKEDDLGFSFNASQQDLNPYRQRRAQLLLLRALLKYPDMLELLSKQSYAPELLTYTYSEPFSNWINSGNVEDVELVKFYLAKTGDLWRNENLTFLSRTANLIMEIYATDRGCVLLDAFRDLWLAFRLDTKLPFDVEDVIVAEFDLSSHSLPMNIQ</sequence>
<dbReference type="GO" id="GO:1990112">
    <property type="term" value="C:RQC complex"/>
    <property type="evidence" value="ECO:0007669"/>
    <property type="project" value="TreeGrafter"/>
</dbReference>
<protein>
    <recommendedName>
        <fullName evidence="4">Transcription factor 25</fullName>
    </recommendedName>
</protein>
<dbReference type="AlphaFoldDB" id="A0AAD8PEV0"/>
<name>A0AAD8PEV0_BABGI</name>
<keyword evidence="3" id="KW-1185">Reference proteome</keyword>